<proteinExistence type="predicted"/>
<protein>
    <submittedName>
        <fullName evidence="3">Pyruvyl-transferase</fullName>
    </submittedName>
</protein>
<dbReference type="eggNOG" id="COG2327">
    <property type="taxonomic scope" value="Bacteria"/>
</dbReference>
<organism evidence="3 4">
    <name type="scientific">Coprothermobacter proteolyticus (strain ATCC 35245 / DSM 5265 / OCM 4 / BT)</name>
    <dbReference type="NCBI Taxonomy" id="309798"/>
    <lineage>
        <taxon>Bacteria</taxon>
        <taxon>Pseudomonadati</taxon>
        <taxon>Coprothermobacterota</taxon>
        <taxon>Coprothermobacteria</taxon>
        <taxon>Coprothermobacterales</taxon>
        <taxon>Coprothermobacteraceae</taxon>
        <taxon>Coprothermobacter</taxon>
    </lineage>
</organism>
<dbReference type="PANTHER" id="PTHR36836:SF1">
    <property type="entry name" value="COLANIC ACID BIOSYNTHESIS PROTEIN WCAK"/>
    <property type="match status" value="1"/>
</dbReference>
<evidence type="ECO:0000259" key="2">
    <source>
        <dbReference type="Pfam" id="PF04230"/>
    </source>
</evidence>
<name>B5Y8H2_COPPD</name>
<sequence length="330" mass="36749">MKKVLMVGYWGGFNVGDEGFLEIVLPRLKHKAHITVASKNPENTTKSFNVRSVKAEPLTLVRELLRNDIVLEGPGGLFQDATSFKSLFYYFLPPFLGKLFGKKVYLYGIGIGPINRSISERLTLKAFRMADGKYVRDAYSYDWLQSRGVSCDLAADVVFTVAGEHYYGYNPMFDSVLYIPSHKWENLDVDQVDGNMVIFFPGKDLPMTAAARGTYIDGLELGVLEIVSLFKQYKGAVVGRLHAGILATIAGLPFVAIPYDVKLTEYARELAATLGVPQDALLAKNITEAKAKLAALLKDSEKISNELVRFSIEQKKRAEEMMAEIERAVE</sequence>
<keyword evidence="1" id="KW-0175">Coiled coil</keyword>
<dbReference type="GO" id="GO:0016740">
    <property type="term" value="F:transferase activity"/>
    <property type="evidence" value="ECO:0007669"/>
    <property type="project" value="UniProtKB-KW"/>
</dbReference>
<reference evidence="3 4" key="2">
    <citation type="journal article" date="2014" name="Genome Announc.">
        <title>Complete Genome Sequence of Coprothermobacter proteolyticus DSM 5265.</title>
        <authorList>
            <person name="Alexiev A."/>
            <person name="Coil D.A."/>
            <person name="Badger J.H."/>
            <person name="Enticknap J."/>
            <person name="Ward N."/>
            <person name="Robb F.T."/>
            <person name="Eisen J.A."/>
        </authorList>
    </citation>
    <scope>NUCLEOTIDE SEQUENCE [LARGE SCALE GENOMIC DNA]</scope>
    <source>
        <strain evidence="4">ATCC 35245 / DSM 5265 / OCM 4 / BT</strain>
    </source>
</reference>
<dbReference type="AlphaFoldDB" id="B5Y8H2"/>
<dbReference type="InterPro" id="IPR007345">
    <property type="entry name" value="Polysacch_pyruvyl_Trfase"/>
</dbReference>
<gene>
    <name evidence="3" type="ordered locus">COPRO5265_0721</name>
</gene>
<dbReference type="NCBIfam" id="TIGR03609">
    <property type="entry name" value="S_layer_CsaB"/>
    <property type="match status" value="1"/>
</dbReference>
<dbReference type="HOGENOM" id="CLU_039510_0_1_9"/>
<dbReference type="InterPro" id="IPR019896">
    <property type="entry name" value="Polysacch_pyruvyl_Trfase_CsaB"/>
</dbReference>
<reference evidence="4" key="1">
    <citation type="submission" date="2008-08" db="EMBL/GenBank/DDBJ databases">
        <title>The complete genome sequence of Coprothermobacter proteolyticus strain ATCC 5245 / DSM 5265 / BT.</title>
        <authorList>
            <person name="Dodson R.J."/>
            <person name="Durkin A.S."/>
            <person name="Wu M."/>
            <person name="Eisen J."/>
            <person name="Sutton G."/>
        </authorList>
    </citation>
    <scope>NUCLEOTIDE SEQUENCE [LARGE SCALE GENOMIC DNA]</scope>
    <source>
        <strain evidence="4">ATCC 35245 / DSM 5265 / OCM 4 / BT</strain>
    </source>
</reference>
<dbReference type="OrthoDB" id="3199616at2"/>
<evidence type="ECO:0000256" key="1">
    <source>
        <dbReference type="SAM" id="Coils"/>
    </source>
</evidence>
<accession>B5Y8H2</accession>
<dbReference type="KEGG" id="cpo:COPRO5265_0721"/>
<dbReference type="STRING" id="309798.COPRO5265_0721"/>
<dbReference type="RefSeq" id="WP_012543463.1">
    <property type="nucleotide sequence ID" value="NC_011295.1"/>
</dbReference>
<evidence type="ECO:0000313" key="3">
    <source>
        <dbReference type="EMBL" id="ACI16811.1"/>
    </source>
</evidence>
<dbReference type="Pfam" id="PF04230">
    <property type="entry name" value="PS_pyruv_trans"/>
    <property type="match status" value="1"/>
</dbReference>
<keyword evidence="4" id="KW-1185">Reference proteome</keyword>
<dbReference type="Proteomes" id="UP000001732">
    <property type="component" value="Chromosome"/>
</dbReference>
<feature type="coiled-coil region" evidence="1">
    <location>
        <begin position="286"/>
        <end position="328"/>
    </location>
</feature>
<dbReference type="PANTHER" id="PTHR36836">
    <property type="entry name" value="COLANIC ACID BIOSYNTHESIS PROTEIN WCAK"/>
    <property type="match status" value="1"/>
</dbReference>
<dbReference type="EMBL" id="CP001145">
    <property type="protein sequence ID" value="ACI16811.1"/>
    <property type="molecule type" value="Genomic_DNA"/>
</dbReference>
<keyword evidence="3" id="KW-0808">Transferase</keyword>
<feature type="domain" description="Polysaccharide pyruvyl transferase" evidence="2">
    <location>
        <begin position="24"/>
        <end position="260"/>
    </location>
</feature>
<evidence type="ECO:0000313" key="4">
    <source>
        <dbReference type="Proteomes" id="UP000001732"/>
    </source>
</evidence>